<sequence>MKLARKCHGLAAFAATIAIVIAWVASYMIVHSVFTKRAKWISAPAQSKQSELDSLEKRLESFVVLSEKLKHLQLSVPQRNTSIGGLFVKAEYTQAEDLRASVEANSTLPVVSMIVTHPSNGKANVAVAGDHIWRVGHVLEDGAIIRSIEKSGIEITTRDGEQKRTIKYPWQTTNHSEENSGSRNK</sequence>
<gene>
    <name evidence="3" type="ORF">FSC37_22285</name>
</gene>
<proteinExistence type="predicted"/>
<reference evidence="3 4" key="1">
    <citation type="submission" date="2019-08" db="EMBL/GenBank/DDBJ databases">
        <authorList>
            <person name="Khan S.A."/>
            <person name="Jeon C.O."/>
            <person name="Jeong S.E."/>
        </authorList>
    </citation>
    <scope>NUCLEOTIDE SEQUENCE [LARGE SCALE GENOMIC DNA]</scope>
    <source>
        <strain evidence="4">IMCC1728</strain>
    </source>
</reference>
<keyword evidence="4" id="KW-1185">Reference proteome</keyword>
<evidence type="ECO:0000256" key="1">
    <source>
        <dbReference type="SAM" id="MobiDB-lite"/>
    </source>
</evidence>
<keyword evidence="2" id="KW-0472">Membrane</keyword>
<feature type="transmembrane region" description="Helical" evidence="2">
    <location>
        <begin position="12"/>
        <end position="34"/>
    </location>
</feature>
<dbReference type="EMBL" id="VOPW01000002">
    <property type="protein sequence ID" value="TXC62105.1"/>
    <property type="molecule type" value="Genomic_DNA"/>
</dbReference>
<evidence type="ECO:0000313" key="3">
    <source>
        <dbReference type="EMBL" id="TXC62105.1"/>
    </source>
</evidence>
<evidence type="ECO:0000313" key="4">
    <source>
        <dbReference type="Proteomes" id="UP000321832"/>
    </source>
</evidence>
<protein>
    <submittedName>
        <fullName evidence="3">Uncharacterized protein</fullName>
    </submittedName>
</protein>
<evidence type="ECO:0000256" key="2">
    <source>
        <dbReference type="SAM" id="Phobius"/>
    </source>
</evidence>
<name>A0A5C6TQ85_9BURK</name>
<accession>A0A5C6TQ85</accession>
<organism evidence="3 4">
    <name type="scientific">Piscinibacter aquaticus</name>
    <dbReference type="NCBI Taxonomy" id="392597"/>
    <lineage>
        <taxon>Bacteria</taxon>
        <taxon>Pseudomonadati</taxon>
        <taxon>Pseudomonadota</taxon>
        <taxon>Betaproteobacteria</taxon>
        <taxon>Burkholderiales</taxon>
        <taxon>Sphaerotilaceae</taxon>
        <taxon>Piscinibacter</taxon>
    </lineage>
</organism>
<keyword evidence="2" id="KW-0812">Transmembrane</keyword>
<dbReference type="Proteomes" id="UP000321832">
    <property type="component" value="Unassembled WGS sequence"/>
</dbReference>
<feature type="region of interest" description="Disordered" evidence="1">
    <location>
        <begin position="165"/>
        <end position="185"/>
    </location>
</feature>
<dbReference type="AlphaFoldDB" id="A0A5C6TQ85"/>
<comment type="caution">
    <text evidence="3">The sequence shown here is derived from an EMBL/GenBank/DDBJ whole genome shotgun (WGS) entry which is preliminary data.</text>
</comment>
<keyword evidence="2" id="KW-1133">Transmembrane helix</keyword>
<feature type="compositionally biased region" description="Basic and acidic residues" evidence="1">
    <location>
        <begin position="175"/>
        <end position="185"/>
    </location>
</feature>